<protein>
    <recommendedName>
        <fullName evidence="3">C2H2-type domain-containing protein</fullName>
    </recommendedName>
</protein>
<feature type="region of interest" description="Disordered" evidence="2">
    <location>
        <begin position="1"/>
        <end position="33"/>
    </location>
</feature>
<keyword evidence="1" id="KW-0862">Zinc</keyword>
<feature type="compositionally biased region" description="Polar residues" evidence="2">
    <location>
        <begin position="9"/>
        <end position="33"/>
    </location>
</feature>
<feature type="region of interest" description="Disordered" evidence="2">
    <location>
        <begin position="357"/>
        <end position="414"/>
    </location>
</feature>
<feature type="region of interest" description="Disordered" evidence="2">
    <location>
        <begin position="104"/>
        <end position="150"/>
    </location>
</feature>
<sequence>MPHLYSDSGYGSTKHINMARQRSNESQTLYTPNNDPYILQMPGQFPRDYRDARSSVSGFDSMAEQSFHSPLDLSMNDNIDPTLDGSAALAGLTAAGNHLAFDQFTIQDQDPTDNITQTSPFSRMPRSDQTLILPTGHDTSNNPWNSFQLDPPMQQQQMNFLQSPTNRRKRVRPSEPDTGYASQGQTTPSFSSSPGQQVQQFDASFEQQTYPYPGVPGYNNVADPSVPYQPRRELHQHYEDDQPGPSSTAHTNRATQSRAQSRAQRPPRNQARKHECEYCSPKQKVFKTVNDLDRHRKTVHSTIKPGERVWKCGVPGCLVATKIWARLDNFKQHVVRMHDKKYAAEAENMCISYDPTVHTTSESGRNTKSSTRPPRLSQDTSSNFSPDEVMYNPDDALHPRAAISPPESNCTRTQASRHLITPLSLVTQTPTSVDSSMIMNGFRSASMSSNGGNAQAFLAPSQYLSHSTGFGMPGHRSTARTVAAPETIRQQLEMLQQDNATPQPAFVKASSADFASMGGALGESAQSTTLNSANLAASGHGAVDVALDLGFQDAQGQGIDLKNVAKTFGDSLPAGYRERFQSIIQMLQVMSPEPTDRSKSVSSKPSSKGKRVNREQTEKNSNIRCEERVVEKGVERCCNKTFERNSELNKHKNRHLRRRFGTKWEWKRHEHNQHVQLDVWRCHRSSCVKACQQLFASKQAFVEHLETQRNATDTDLEVEAKASHVSKRWLGSWWCGFCERVIESTASFGADMDKERNDHVSDHIDGKSPPKIDMLDWFELAGEGKTKRQVKKNDQEGSLRNATKDLNDDKDRAESLQQIPGDGYDSSSEDEQESQTELDETISRPRPVPPNDNMTRAERVSMSIEIPQQRRSSSATAPQLHLVSPSGEVSAPSVDERGHDFPHHAWPAVHQKNYVQQPTQHRHQYQQTQETQQQMPQNFTNDYYRGSMELDDGIGFADFN</sequence>
<dbReference type="SMART" id="SM00355">
    <property type="entry name" value="ZnF_C2H2"/>
    <property type="match status" value="3"/>
</dbReference>
<dbReference type="PROSITE" id="PS50157">
    <property type="entry name" value="ZINC_FINGER_C2H2_2"/>
    <property type="match status" value="2"/>
</dbReference>
<name>A0ABR0K3R3_9EURO</name>
<feature type="compositionally biased region" description="Acidic residues" evidence="2">
    <location>
        <begin position="827"/>
        <end position="840"/>
    </location>
</feature>
<keyword evidence="1" id="KW-0863">Zinc-finger</keyword>
<evidence type="ECO:0000256" key="1">
    <source>
        <dbReference type="PROSITE-ProRule" id="PRU00042"/>
    </source>
</evidence>
<accession>A0ABR0K3R3</accession>
<feature type="region of interest" description="Disordered" evidence="2">
    <location>
        <begin position="162"/>
        <end position="198"/>
    </location>
</feature>
<feature type="region of interest" description="Disordered" evidence="2">
    <location>
        <begin position="591"/>
        <end position="619"/>
    </location>
</feature>
<dbReference type="Gene3D" id="3.30.160.60">
    <property type="entry name" value="Classic Zinc Finger"/>
    <property type="match status" value="1"/>
</dbReference>
<evidence type="ECO:0000313" key="5">
    <source>
        <dbReference type="Proteomes" id="UP001345013"/>
    </source>
</evidence>
<feature type="domain" description="C2H2-type" evidence="3">
    <location>
        <begin position="623"/>
        <end position="660"/>
    </location>
</feature>
<proteinExistence type="predicted"/>
<gene>
    <name evidence="4" type="ORF">LTR24_007161</name>
</gene>
<dbReference type="InterPro" id="IPR013087">
    <property type="entry name" value="Znf_C2H2_type"/>
</dbReference>
<evidence type="ECO:0000259" key="3">
    <source>
        <dbReference type="PROSITE" id="PS50157"/>
    </source>
</evidence>
<reference evidence="4 5" key="1">
    <citation type="submission" date="2023-08" db="EMBL/GenBank/DDBJ databases">
        <title>Black Yeasts Isolated from many extreme environments.</title>
        <authorList>
            <person name="Coleine C."/>
            <person name="Stajich J.E."/>
            <person name="Selbmann L."/>
        </authorList>
    </citation>
    <scope>NUCLEOTIDE SEQUENCE [LARGE SCALE GENOMIC DNA]</scope>
    <source>
        <strain evidence="4 5">CCFEE 5885</strain>
    </source>
</reference>
<feature type="compositionally biased region" description="Polar residues" evidence="2">
    <location>
        <begin position="244"/>
        <end position="263"/>
    </location>
</feature>
<dbReference type="Proteomes" id="UP001345013">
    <property type="component" value="Unassembled WGS sequence"/>
</dbReference>
<feature type="compositionally biased region" description="Polar residues" evidence="2">
    <location>
        <begin position="180"/>
        <end position="198"/>
    </location>
</feature>
<dbReference type="EMBL" id="JAVRRG010000103">
    <property type="protein sequence ID" value="KAK5086011.1"/>
    <property type="molecule type" value="Genomic_DNA"/>
</dbReference>
<feature type="region of interest" description="Disordered" evidence="2">
    <location>
        <begin position="785"/>
        <end position="897"/>
    </location>
</feature>
<keyword evidence="5" id="KW-1185">Reference proteome</keyword>
<comment type="caution">
    <text evidence="4">The sequence shown here is derived from an EMBL/GenBank/DDBJ whole genome shotgun (WGS) entry which is preliminary data.</text>
</comment>
<feature type="compositionally biased region" description="Polar residues" evidence="2">
    <location>
        <begin position="357"/>
        <end position="385"/>
    </location>
</feature>
<feature type="region of interest" description="Disordered" evidence="2">
    <location>
        <begin position="237"/>
        <end position="276"/>
    </location>
</feature>
<feature type="compositionally biased region" description="Basic and acidic residues" evidence="2">
    <location>
        <begin position="785"/>
        <end position="814"/>
    </location>
</feature>
<feature type="domain" description="C2H2-type" evidence="3">
    <location>
        <begin position="274"/>
        <end position="305"/>
    </location>
</feature>
<feature type="region of interest" description="Disordered" evidence="2">
    <location>
        <begin position="208"/>
        <end position="227"/>
    </location>
</feature>
<organism evidence="4 5">
    <name type="scientific">Lithohypha guttulata</name>
    <dbReference type="NCBI Taxonomy" id="1690604"/>
    <lineage>
        <taxon>Eukaryota</taxon>
        <taxon>Fungi</taxon>
        <taxon>Dikarya</taxon>
        <taxon>Ascomycota</taxon>
        <taxon>Pezizomycotina</taxon>
        <taxon>Eurotiomycetes</taxon>
        <taxon>Chaetothyriomycetidae</taxon>
        <taxon>Chaetothyriales</taxon>
        <taxon>Trichomeriaceae</taxon>
        <taxon>Lithohypha</taxon>
    </lineage>
</organism>
<evidence type="ECO:0000256" key="2">
    <source>
        <dbReference type="SAM" id="MobiDB-lite"/>
    </source>
</evidence>
<keyword evidence="1" id="KW-0479">Metal-binding</keyword>
<evidence type="ECO:0000313" key="4">
    <source>
        <dbReference type="EMBL" id="KAK5086011.1"/>
    </source>
</evidence>